<keyword evidence="3" id="KW-1185">Reference proteome</keyword>
<dbReference type="EMBL" id="MF599468">
    <property type="protein sequence ID" value="ATE87133.1"/>
    <property type="molecule type" value="Genomic_DNA"/>
</dbReference>
<reference evidence="2" key="2">
    <citation type="journal article" date="2017" name="Sci. Rep.">
        <title>Characterization of a new member of Iridoviridae, Shrimp hemocyte iridescent virus (SHIV), found in white leg shrimp (Litopenaeus vannamei).</title>
        <authorList>
            <person name="Qiu L."/>
            <person name="Chen M.M."/>
            <person name="Wan X.Y."/>
            <person name="Li C."/>
            <person name="Zhang Q.L."/>
            <person name="Wang R.Y."/>
            <person name="Cheng D.Y."/>
            <person name="Dong X."/>
            <person name="Yang B."/>
            <person name="Wang X.H."/>
            <person name="Xiang J.H."/>
            <person name="Huang J."/>
        </authorList>
    </citation>
    <scope>NUCLEOTIDE SEQUENCE [LARGE SCALE GENOMIC DNA]</scope>
    <source>
        <strain evidence="2">20141215</strain>
    </source>
</reference>
<proteinExistence type="predicted"/>
<dbReference type="Proteomes" id="UP000297192">
    <property type="component" value="Segment"/>
</dbReference>
<dbReference type="KEGG" id="vg:65099896"/>
<feature type="region of interest" description="Disordered" evidence="1">
    <location>
        <begin position="306"/>
        <end position="398"/>
    </location>
</feature>
<sequence length="643" mass="75042">MESKMESKMELKSVFNLKTKSGFTGSDSVKSAMQKYARRGMEEKMLQAVSELDSFSEFANSENVNVKRTSKAIRTNMINRLKVILFEDVSFYEIENFISVVEKINLWENGNRSDRNILSDIVSIISNSKKFRMPSYLRAYYGKGTECEITEEEFKIGIECEDEDCMEWIYHNDERALKMLKDYNFEGKDVILPLITNEWKRLKPTKSKPGSNERFIFVVIPWLWIMYDLKCQEKTNPENVMNVDEIYEMTNVEFDDYVFDVHTKAGKKMGKTVEDFRHEGSKVFNEDEILLEKFSEMKEFYINQKAEPKSEKKSKSVKSKVAKPKAEKPKVEKKPKAEKSKVEKKPKAEKPKVVKPKAEKPKVEKKPKSEKPKVVKPKAEKISKPKSTPRKKSESITSESMEIKNIDIDVNEIKLNLEGLCALKLPCGFVKINGIEKVIKPMNKSFNYGMDYMYVDKQKHLFGLKDLGMEIAKIPDKKLVIEKDGKTKNYLWKDDSEGQVIVIMDKIDVKDDLGKCKNLLKEEKHFMEMLKIRLFNGLFNTSDNILRNILVDKENNLFAIDENDMFGKRKTVFNKREPIKNSKYFTSENIESVIEMLNFEKHEEILISELEKYFSKSICESFSLELSNRIKNYKDIVFAELEF</sequence>
<dbReference type="RefSeq" id="YP_010084876.1">
    <property type="nucleotide sequence ID" value="NC_055165.1"/>
</dbReference>
<gene>
    <name evidence="2" type="primary">124R</name>
</gene>
<accession>A0A291B0W0</accession>
<evidence type="ECO:0000313" key="2">
    <source>
        <dbReference type="EMBL" id="ATE87133.1"/>
    </source>
</evidence>
<name>A0A291B0W0_9VIRU</name>
<feature type="compositionally biased region" description="Basic and acidic residues" evidence="1">
    <location>
        <begin position="324"/>
        <end position="383"/>
    </location>
</feature>
<evidence type="ECO:0000313" key="3">
    <source>
        <dbReference type="Proteomes" id="UP000297192"/>
    </source>
</evidence>
<organism evidence="2">
    <name type="scientific">Shrimp hemocyte iridescent virus</name>
    <dbReference type="NCBI Taxonomy" id="2039780"/>
    <lineage>
        <taxon>Viruses</taxon>
        <taxon>Varidnaviria</taxon>
        <taxon>Bamfordvirae</taxon>
        <taxon>Nucleocytoviricota</taxon>
        <taxon>Megaviricetes</taxon>
        <taxon>Pimascovirales</taxon>
        <taxon>Pimascovirales incertae sedis</taxon>
        <taxon>Iridoviridae</taxon>
        <taxon>Betairidovirinae</taxon>
        <taxon>Decapodiridovirus</taxon>
        <taxon>Decapodiridovirus litopenaeus1</taxon>
        <taxon>Decapod iridescent virus 1</taxon>
    </lineage>
</organism>
<dbReference type="GeneID" id="65099896"/>
<evidence type="ECO:0000256" key="1">
    <source>
        <dbReference type="SAM" id="MobiDB-lite"/>
    </source>
</evidence>
<protein>
    <submittedName>
        <fullName evidence="2">Cell surface protein</fullName>
    </submittedName>
</protein>
<reference evidence="2" key="1">
    <citation type="journal article" date="2017" name="Arch. Virol.">
        <title>Complete genome sequence of shrimp hemocyte iridescent virus (SHIV) isolated from white leg shrimp, Litopenaeus vannamei.</title>
        <authorList>
            <person name="Qiu L."/>
            <person name="Chen M.M."/>
            <person name="Wang R.Y."/>
            <person name="Wan X.Y."/>
            <person name="Li C."/>
            <person name="Zhang Q.L."/>
            <person name="Dong X."/>
            <person name="Yang B."/>
            <person name="Xiang J.H."/>
            <person name="Huang J."/>
        </authorList>
    </citation>
    <scope>NUCLEOTIDE SEQUENCE [LARGE SCALE GENOMIC DNA]</scope>
    <source>
        <strain evidence="2">20141215</strain>
    </source>
</reference>